<dbReference type="PANTHER" id="PTHR36174:SF1">
    <property type="entry name" value="LIPID II:GLYCINE GLYCYLTRANSFERASE"/>
    <property type="match status" value="1"/>
</dbReference>
<reference evidence="2" key="1">
    <citation type="submission" date="2019-09" db="EMBL/GenBank/DDBJ databases">
        <title>Comparative Genomics of Leptospira interrogans Reveals Genome Plasticity - A Common Adaptive Strategy for Survival in Various Hosts.</title>
        <authorList>
            <person name="Ramli S.R."/>
            <person name="Bunk B."/>
            <person name="Goris M."/>
            <person name="Bhuju S."/>
            <person name="Jarek M."/>
            <person name="Sproer C."/>
            <person name="Mustakim S."/>
            <person name="Strommenger B."/>
            <person name="Pessler F."/>
        </authorList>
    </citation>
    <scope>NUCLEOTIDE SEQUENCE</scope>
    <source>
        <strain evidence="2">1489</strain>
    </source>
</reference>
<dbReference type="InterPro" id="IPR016181">
    <property type="entry name" value="Acyl_CoA_acyltransferase"/>
</dbReference>
<dbReference type="InterPro" id="IPR038740">
    <property type="entry name" value="BioF2-like_GNAT_dom"/>
</dbReference>
<dbReference type="EMBL" id="CP043893">
    <property type="protein sequence ID" value="QOI50305.1"/>
    <property type="molecule type" value="Genomic_DNA"/>
</dbReference>
<dbReference type="PANTHER" id="PTHR36174">
    <property type="entry name" value="LIPID II:GLYCINE GLYCYLTRANSFERASE"/>
    <property type="match status" value="1"/>
</dbReference>
<dbReference type="Proteomes" id="UP000663255">
    <property type="component" value="Chromosome 1"/>
</dbReference>
<gene>
    <name evidence="2" type="ORF">Lepto1489_07495</name>
</gene>
<protein>
    <submittedName>
        <fullName evidence="2">Peptidoglycan bridge formation glycyltransferase FemA/FemB family protein</fullName>
    </submittedName>
</protein>
<evidence type="ECO:0000313" key="2">
    <source>
        <dbReference type="EMBL" id="QOI50305.1"/>
    </source>
</evidence>
<name>A0AAP9WIG3_LEPIR</name>
<dbReference type="InterPro" id="IPR000182">
    <property type="entry name" value="GNAT_dom"/>
</dbReference>
<dbReference type="GO" id="GO:0016747">
    <property type="term" value="F:acyltransferase activity, transferring groups other than amino-acyl groups"/>
    <property type="evidence" value="ECO:0007669"/>
    <property type="project" value="InterPro"/>
</dbReference>
<sequence length="347" mass="40520">MLEKFLLDAAYDNEVVAFLNKISKSNYSVLGYHYPNYRKMLEKIDIGKPLYLGLRDNKENIVAILPGFIKTQKEGSVYSSLPFFGPNAGILFDKNSINQEQAHLYLLQFLFHELKNYDMVSASFYSNFYDNSDFPLLQKFIPDSITLDKFTSYISLYDFKLSSSLEYDIRKATRSGVKIREVRTMQDVEDIYNIYKQNCIDYGILLKPKECLKSLVEQSKSINTVKTYIAECSGTVIGALVMIYSPSIASYYLPCSIHEYRSYQPMTFLINHAIQESIRMGIHYWNWESSPSKESGVYRFKKKWGSMDKVYKIFIKPFKDIHFFRKLGRLGIGELYPHYFVYPFSEI</sequence>
<dbReference type="Gene3D" id="3.40.630.30">
    <property type="match status" value="1"/>
</dbReference>
<proteinExistence type="predicted"/>
<accession>A0AAP9WIG3</accession>
<evidence type="ECO:0000313" key="3">
    <source>
        <dbReference type="Proteomes" id="UP000663255"/>
    </source>
</evidence>
<dbReference type="InterPro" id="IPR050644">
    <property type="entry name" value="PG_Glycine_Bridge_Synth"/>
</dbReference>
<dbReference type="PROSITE" id="PS51186">
    <property type="entry name" value="GNAT"/>
    <property type="match status" value="1"/>
</dbReference>
<dbReference type="RefSeq" id="WP_000890278.1">
    <property type="nucleotide sequence ID" value="NZ_CP043893.1"/>
</dbReference>
<dbReference type="Pfam" id="PF13480">
    <property type="entry name" value="Acetyltransf_6"/>
    <property type="match status" value="1"/>
</dbReference>
<dbReference type="AlphaFoldDB" id="A0AAP9WIG3"/>
<dbReference type="SUPFAM" id="SSF55729">
    <property type="entry name" value="Acyl-CoA N-acyltransferases (Nat)"/>
    <property type="match status" value="1"/>
</dbReference>
<feature type="domain" description="N-acetyltransferase" evidence="1">
    <location>
        <begin position="177"/>
        <end position="345"/>
    </location>
</feature>
<evidence type="ECO:0000259" key="1">
    <source>
        <dbReference type="PROSITE" id="PS51186"/>
    </source>
</evidence>
<organism evidence="2 3">
    <name type="scientific">Leptospira interrogans serovar Bataviae</name>
    <dbReference type="NCBI Taxonomy" id="312175"/>
    <lineage>
        <taxon>Bacteria</taxon>
        <taxon>Pseudomonadati</taxon>
        <taxon>Spirochaetota</taxon>
        <taxon>Spirochaetia</taxon>
        <taxon>Leptospirales</taxon>
        <taxon>Leptospiraceae</taxon>
        <taxon>Leptospira</taxon>
    </lineage>
</organism>